<evidence type="ECO:0000259" key="2">
    <source>
        <dbReference type="Pfam" id="PF08428"/>
    </source>
</evidence>
<feature type="region of interest" description="Disordered" evidence="1">
    <location>
        <begin position="267"/>
        <end position="288"/>
    </location>
</feature>
<feature type="compositionally biased region" description="Polar residues" evidence="1">
    <location>
        <begin position="208"/>
        <end position="227"/>
    </location>
</feature>
<dbReference type="Gene3D" id="2.60.40.10">
    <property type="entry name" value="Immunoglobulins"/>
    <property type="match status" value="1"/>
</dbReference>
<keyword evidence="5" id="KW-1185">Reference proteome</keyword>
<gene>
    <name evidence="4" type="ORF">QCO44_12285</name>
</gene>
<dbReference type="RefSeq" id="WP_368848098.1">
    <property type="nucleotide sequence ID" value="NZ_JARVLH010000026.1"/>
</dbReference>
<accession>A0ABV3X851</accession>
<dbReference type="Pfam" id="PF20164">
    <property type="entry name" value="GspA_SrpA_N"/>
    <property type="match status" value="1"/>
</dbReference>
<feature type="non-terminal residue" evidence="4">
    <location>
        <position position="1"/>
    </location>
</feature>
<name>A0ABV3X851_9FIRM</name>
<feature type="compositionally biased region" description="Basic and acidic residues" evidence="1">
    <location>
        <begin position="279"/>
        <end position="288"/>
    </location>
</feature>
<dbReference type="Pfam" id="PF08428">
    <property type="entry name" value="Rib"/>
    <property type="match status" value="1"/>
</dbReference>
<feature type="compositionally biased region" description="Polar residues" evidence="1">
    <location>
        <begin position="267"/>
        <end position="278"/>
    </location>
</feature>
<dbReference type="Proteomes" id="UP001559623">
    <property type="component" value="Unassembled WGS sequence"/>
</dbReference>
<dbReference type="Gene3D" id="2.60.40.4140">
    <property type="match status" value="1"/>
</dbReference>
<dbReference type="EMBL" id="JARVLH010000026">
    <property type="protein sequence ID" value="MEX5286380.1"/>
    <property type="molecule type" value="Genomic_DNA"/>
</dbReference>
<dbReference type="InterPro" id="IPR013783">
    <property type="entry name" value="Ig-like_fold"/>
</dbReference>
<organism evidence="4 5">
    <name type="scientific">Selenomonas sputigena</name>
    <dbReference type="NCBI Taxonomy" id="69823"/>
    <lineage>
        <taxon>Bacteria</taxon>
        <taxon>Bacillati</taxon>
        <taxon>Bacillota</taxon>
        <taxon>Negativicutes</taxon>
        <taxon>Selenomonadales</taxon>
        <taxon>Selenomonadaceae</taxon>
        <taxon>Selenomonas</taxon>
    </lineage>
</organism>
<reference evidence="4 5" key="1">
    <citation type="submission" date="2023-04" db="EMBL/GenBank/DDBJ databases">
        <title>Genome Sequence of Selenomonas sputigena ATCC 33150.</title>
        <authorList>
            <person name="Miller D.P."/>
            <person name="Anvari S."/>
            <person name="Polson S.W."/>
            <person name="Macdonald M."/>
            <person name="Mcdowell J.V."/>
        </authorList>
    </citation>
    <scope>NUCLEOTIDE SEQUENCE [LARGE SCALE GENOMIC DNA]</scope>
    <source>
        <strain evidence="4 5">ATCC 33150</strain>
    </source>
</reference>
<feature type="domain" description="SrpA-like SigLec-like" evidence="3">
    <location>
        <begin position="168"/>
        <end position="260"/>
    </location>
</feature>
<proteinExistence type="predicted"/>
<dbReference type="InterPro" id="IPR046785">
    <property type="entry name" value="SrpA-like_SigLec-like_dom"/>
</dbReference>
<feature type="region of interest" description="Disordered" evidence="1">
    <location>
        <begin position="190"/>
        <end position="230"/>
    </location>
</feature>
<feature type="domain" description="Rib" evidence="2">
    <location>
        <begin position="51"/>
        <end position="131"/>
    </location>
</feature>
<feature type="non-terminal residue" evidence="4">
    <location>
        <position position="288"/>
    </location>
</feature>
<evidence type="ECO:0000313" key="4">
    <source>
        <dbReference type="EMBL" id="MEX5286380.1"/>
    </source>
</evidence>
<evidence type="ECO:0000313" key="5">
    <source>
        <dbReference type="Proteomes" id="UP001559623"/>
    </source>
</evidence>
<evidence type="ECO:0000259" key="3">
    <source>
        <dbReference type="Pfam" id="PF20164"/>
    </source>
</evidence>
<comment type="caution">
    <text evidence="4">The sequence shown here is derived from an EMBL/GenBank/DDBJ whole genome shotgun (WGS) entry which is preliminary data.</text>
</comment>
<protein>
    <submittedName>
        <fullName evidence="4">Rib/alpha-like domain-containing protein</fullName>
    </submittedName>
</protein>
<dbReference type="InterPro" id="IPR059115">
    <property type="entry name" value="Rib"/>
</dbReference>
<sequence>TDKEKVFTYTFSGFKPEEVGTYTLTFSATDAAGHKTEKTVTVKVEKKEDIKPRNITVDLGHKLDEKDAKKAIANHRSLPKGTKFAWSKETNGTPDTSTVGKEKSGKVIVTIPTNDKNHPRVETVDVKVTVRDNESPKVAIQQKGDGGTYNTINGTHLSGPKDAPVFIINTYRGDKNDIKITATDNSGEVTTLTLTPKTPGETEKAPTGTGTTADPKTLTLDGTTPLNTEPGEYKRTITAVDPSGNTTNVAVKFVVKTQADKYSKVTGTPVTYNMSSGTKHPDPKSGIN</sequence>
<evidence type="ECO:0000256" key="1">
    <source>
        <dbReference type="SAM" id="MobiDB-lite"/>
    </source>
</evidence>